<comment type="caution">
    <text evidence="2">The sequence shown here is derived from an EMBL/GenBank/DDBJ whole genome shotgun (WGS) entry which is preliminary data.</text>
</comment>
<keyword evidence="3" id="KW-1185">Reference proteome</keyword>
<sequence length="134" mass="13943">MKHSFLKTLAILILAGTSISSAAAEGPLPFEVKVGDQTATHKAGEPFAQIEKPVAADAAISIGNKAEMTIINAHKTAADGTTPDPSSQPAIIILQGTNAGKLDQTMDKQKLSPGKYLLSITSGENTATIKFEVK</sequence>
<accession>A0A366HK93</accession>
<evidence type="ECO:0000313" key="2">
    <source>
        <dbReference type="EMBL" id="RBP42530.1"/>
    </source>
</evidence>
<protein>
    <recommendedName>
        <fullName evidence="4">Secreted protein (Por secretion system target)</fullName>
    </recommendedName>
</protein>
<name>A0A366HK93_9BACT</name>
<proteinExistence type="predicted"/>
<organism evidence="2 3">
    <name type="scientific">Roseimicrobium gellanilyticum</name>
    <dbReference type="NCBI Taxonomy" id="748857"/>
    <lineage>
        <taxon>Bacteria</taxon>
        <taxon>Pseudomonadati</taxon>
        <taxon>Verrucomicrobiota</taxon>
        <taxon>Verrucomicrobiia</taxon>
        <taxon>Verrucomicrobiales</taxon>
        <taxon>Verrucomicrobiaceae</taxon>
        <taxon>Roseimicrobium</taxon>
    </lineage>
</organism>
<keyword evidence="1" id="KW-0732">Signal</keyword>
<feature type="signal peptide" evidence="1">
    <location>
        <begin position="1"/>
        <end position="23"/>
    </location>
</feature>
<dbReference type="AlphaFoldDB" id="A0A366HK93"/>
<reference evidence="2 3" key="1">
    <citation type="submission" date="2018-06" db="EMBL/GenBank/DDBJ databases">
        <title>Genomic Encyclopedia of Type Strains, Phase IV (KMG-IV): sequencing the most valuable type-strain genomes for metagenomic binning, comparative biology and taxonomic classification.</title>
        <authorList>
            <person name="Goeker M."/>
        </authorList>
    </citation>
    <scope>NUCLEOTIDE SEQUENCE [LARGE SCALE GENOMIC DNA]</scope>
    <source>
        <strain evidence="2 3">DSM 25532</strain>
    </source>
</reference>
<dbReference type="RefSeq" id="WP_147263460.1">
    <property type="nucleotide sequence ID" value="NZ_QNRR01000006.1"/>
</dbReference>
<evidence type="ECO:0008006" key="4">
    <source>
        <dbReference type="Google" id="ProtNLM"/>
    </source>
</evidence>
<gene>
    <name evidence="2" type="ORF">DES53_106239</name>
</gene>
<evidence type="ECO:0000313" key="3">
    <source>
        <dbReference type="Proteomes" id="UP000253426"/>
    </source>
</evidence>
<dbReference type="EMBL" id="QNRR01000006">
    <property type="protein sequence ID" value="RBP42530.1"/>
    <property type="molecule type" value="Genomic_DNA"/>
</dbReference>
<dbReference type="OrthoDB" id="196194at2"/>
<feature type="chain" id="PRO_5017000371" description="Secreted protein (Por secretion system target)" evidence="1">
    <location>
        <begin position="24"/>
        <end position="134"/>
    </location>
</feature>
<dbReference type="Proteomes" id="UP000253426">
    <property type="component" value="Unassembled WGS sequence"/>
</dbReference>
<evidence type="ECO:0000256" key="1">
    <source>
        <dbReference type="SAM" id="SignalP"/>
    </source>
</evidence>